<reference evidence="3" key="1">
    <citation type="journal article" date="2011" name="Stand. Genomic Sci.">
        <title>Non-contiguous finished genome sequence of the opportunistic oral pathogen Prevotella multisaccharivorax type strain (PPPA20).</title>
        <authorList>
            <person name="Pati A."/>
            <person name="Gronow S."/>
            <person name="Lu M."/>
            <person name="Lapidus A."/>
            <person name="Nolan M."/>
            <person name="Lucas S."/>
            <person name="Hammon N."/>
            <person name="Deshpande S."/>
            <person name="Cheng J.F."/>
            <person name="Tapia R."/>
            <person name="Han C."/>
            <person name="Goodwin L."/>
            <person name="Pitluck S."/>
            <person name="Liolios K."/>
            <person name="Pagani I."/>
            <person name="Mavromatis K."/>
            <person name="Mikhailova N."/>
            <person name="Huntemann M."/>
            <person name="Chen A."/>
            <person name="Palaniappan K."/>
            <person name="Land M."/>
            <person name="Hauser L."/>
            <person name="Detter J.C."/>
            <person name="Brambilla E.M."/>
            <person name="Rohde M."/>
            <person name="Goker M."/>
            <person name="Woyke T."/>
            <person name="Bristow J."/>
            <person name="Eisen J.A."/>
            <person name="Markowitz V."/>
            <person name="Hugenholtz P."/>
            <person name="Kyrpides N.C."/>
            <person name="Klenk H.P."/>
            <person name="Ivanova N."/>
        </authorList>
    </citation>
    <scope>NUCLEOTIDE SEQUENCE [LARGE SCALE GENOMIC DNA]</scope>
    <source>
        <strain evidence="3">DSM 17128</strain>
    </source>
</reference>
<name>F8N9R6_9BACT</name>
<keyword evidence="1" id="KW-0472">Membrane</keyword>
<evidence type="ECO:0000256" key="1">
    <source>
        <dbReference type="SAM" id="Phobius"/>
    </source>
</evidence>
<keyword evidence="1" id="KW-1133">Transmembrane helix</keyword>
<evidence type="ECO:0000313" key="3">
    <source>
        <dbReference type="Proteomes" id="UP000002772"/>
    </source>
</evidence>
<dbReference type="HOGENOM" id="CLU_156562_0_0_10"/>
<gene>
    <name evidence="2" type="ORF">Premu_1279</name>
</gene>
<protein>
    <submittedName>
        <fullName evidence="2">Uncharacterized protein</fullName>
    </submittedName>
</protein>
<dbReference type="AlphaFoldDB" id="F8N9R6"/>
<proteinExistence type="predicted"/>
<dbReference type="OrthoDB" id="1082148at2"/>
<keyword evidence="3" id="KW-1185">Reference proteome</keyword>
<dbReference type="RefSeq" id="WP_007573961.1">
    <property type="nucleotide sequence ID" value="NZ_BPTS01000001.1"/>
</dbReference>
<dbReference type="STRING" id="688246.Premu_1279"/>
<accession>F8N9R6</accession>
<sequence length="143" mass="16152">MKDLKPNILNDYEHLITRTIEQWGDNPDFPKMMSLDCKDLEDYLFEYQSILDSEGSQKAQLTKYGIIAVIPVIILSAFPETMLPWGKWSLIAGVVLGVLTALLLKGLMMLGVKSRISHLKSNNPQIAAFTDKVKSYHEAKKKV</sequence>
<dbReference type="Proteomes" id="UP000002772">
    <property type="component" value="Unassembled WGS sequence"/>
</dbReference>
<feature type="transmembrane region" description="Helical" evidence="1">
    <location>
        <begin position="61"/>
        <end position="78"/>
    </location>
</feature>
<feature type="transmembrane region" description="Helical" evidence="1">
    <location>
        <begin position="90"/>
        <end position="112"/>
    </location>
</feature>
<dbReference type="EMBL" id="GL945017">
    <property type="protein sequence ID" value="EGN56708.1"/>
    <property type="molecule type" value="Genomic_DNA"/>
</dbReference>
<evidence type="ECO:0000313" key="2">
    <source>
        <dbReference type="EMBL" id="EGN56708.1"/>
    </source>
</evidence>
<organism evidence="2 3">
    <name type="scientific">Hallella multisaccharivorax DSM 17128</name>
    <dbReference type="NCBI Taxonomy" id="688246"/>
    <lineage>
        <taxon>Bacteria</taxon>
        <taxon>Pseudomonadati</taxon>
        <taxon>Bacteroidota</taxon>
        <taxon>Bacteroidia</taxon>
        <taxon>Bacteroidales</taxon>
        <taxon>Prevotellaceae</taxon>
        <taxon>Hallella</taxon>
    </lineage>
</organism>
<keyword evidence="1" id="KW-0812">Transmembrane</keyword>